<dbReference type="InterPro" id="IPR003673">
    <property type="entry name" value="CoA-Trfase_fam_III"/>
</dbReference>
<dbReference type="InterPro" id="IPR050509">
    <property type="entry name" value="CoA-transferase_III"/>
</dbReference>
<feature type="region of interest" description="Disordered" evidence="1">
    <location>
        <begin position="374"/>
        <end position="400"/>
    </location>
</feature>
<proteinExistence type="predicted"/>
<dbReference type="InterPro" id="IPR023606">
    <property type="entry name" value="CoA-Trfase_III_dom_1_sf"/>
</dbReference>
<organism evidence="2">
    <name type="scientific">marine metagenome</name>
    <dbReference type="NCBI Taxonomy" id="408172"/>
    <lineage>
        <taxon>unclassified sequences</taxon>
        <taxon>metagenomes</taxon>
        <taxon>ecological metagenomes</taxon>
    </lineage>
</organism>
<accession>A0A381VY90</accession>
<dbReference type="AlphaFoldDB" id="A0A381VY90"/>
<protein>
    <recommendedName>
        <fullName evidence="3">CoA transferase</fullName>
    </recommendedName>
</protein>
<dbReference type="Pfam" id="PF02515">
    <property type="entry name" value="CoA_transf_3"/>
    <property type="match status" value="1"/>
</dbReference>
<reference evidence="2" key="1">
    <citation type="submission" date="2018-05" db="EMBL/GenBank/DDBJ databases">
        <authorList>
            <person name="Lanie J.A."/>
            <person name="Ng W.-L."/>
            <person name="Kazmierczak K.M."/>
            <person name="Andrzejewski T.M."/>
            <person name="Davidsen T.M."/>
            <person name="Wayne K.J."/>
            <person name="Tettelin H."/>
            <person name="Glass J.I."/>
            <person name="Rusch D."/>
            <person name="Podicherti R."/>
            <person name="Tsui H.-C.T."/>
            <person name="Winkler M.E."/>
        </authorList>
    </citation>
    <scope>NUCLEOTIDE SEQUENCE</scope>
</reference>
<evidence type="ECO:0000313" key="2">
    <source>
        <dbReference type="EMBL" id="SVA45256.1"/>
    </source>
</evidence>
<dbReference type="SUPFAM" id="SSF89796">
    <property type="entry name" value="CoA-transferase family III (CaiB/BaiF)"/>
    <property type="match status" value="1"/>
</dbReference>
<dbReference type="PANTHER" id="PTHR48228">
    <property type="entry name" value="SUCCINYL-COA--D-CITRAMALATE COA-TRANSFERASE"/>
    <property type="match status" value="1"/>
</dbReference>
<dbReference type="PANTHER" id="PTHR48228:SF5">
    <property type="entry name" value="ALPHA-METHYLACYL-COA RACEMASE"/>
    <property type="match status" value="1"/>
</dbReference>
<evidence type="ECO:0008006" key="3">
    <source>
        <dbReference type="Google" id="ProtNLM"/>
    </source>
</evidence>
<dbReference type="EMBL" id="UINC01010147">
    <property type="protein sequence ID" value="SVA45256.1"/>
    <property type="molecule type" value="Genomic_DNA"/>
</dbReference>
<dbReference type="Gene3D" id="3.40.50.10540">
    <property type="entry name" value="Crotonobetainyl-coa:carnitine coa-transferase, domain 1"/>
    <property type="match status" value="1"/>
</dbReference>
<name>A0A381VY90_9ZZZZ</name>
<feature type="compositionally biased region" description="Low complexity" evidence="1">
    <location>
        <begin position="382"/>
        <end position="396"/>
    </location>
</feature>
<dbReference type="GO" id="GO:0003824">
    <property type="term" value="F:catalytic activity"/>
    <property type="evidence" value="ECO:0007669"/>
    <property type="project" value="InterPro"/>
</dbReference>
<gene>
    <name evidence="2" type="ORF">METZ01_LOCUS98110</name>
</gene>
<sequence length="407" mass="40968">MPTTCPGSLQALHSSLTDAVDRVDGAALAWAASGAMSLTGAADGPPRQVPVPVATGLEATAEALSQFGGIKVDGPALLGERAAIAGLGRAGTTSVGGRAHLLESADGPVCLNLARPDDVAALPALLEEAVDGDDRRTVRRAVGGRTSAWLAERADLLGLPLGVPGTAPDGPFAVVAEGGAFERPDAPLVVELGSLWAAPLCGDLLRRSGCRVVKVESTGRPDSARKGPGRFFDLLNGGKASVALDLRSSAGRDSLRRLVAAADVVIEGSRPRALAQLGVDAGREVDRGAVWVSITGYGRTGQRADGVAFGDDAAVSGGLLLEAPLAFVADAVADPATGLVAAAAGLGALDAGRGVLLDVPLAGVARWLARGDPVPSGHHQLRTAPPRARPVGPRAADLGTDTIHMLA</sequence>
<evidence type="ECO:0000256" key="1">
    <source>
        <dbReference type="SAM" id="MobiDB-lite"/>
    </source>
</evidence>